<accession>A0ABQ0P066</accession>
<evidence type="ECO:0000313" key="3">
    <source>
        <dbReference type="Proteomes" id="UP001062901"/>
    </source>
</evidence>
<dbReference type="EMBL" id="BAQD01000046">
    <property type="protein sequence ID" value="GBQ07918.1"/>
    <property type="molecule type" value="Genomic_DNA"/>
</dbReference>
<comment type="caution">
    <text evidence="2">The sequence shown here is derived from an EMBL/GenBank/DDBJ whole genome shotgun (WGS) entry which is preliminary data.</text>
</comment>
<keyword evidence="3" id="KW-1185">Reference proteome</keyword>
<dbReference type="SUPFAM" id="SSF53448">
    <property type="entry name" value="Nucleotide-diphospho-sugar transferases"/>
    <property type="match status" value="1"/>
</dbReference>
<dbReference type="InterPro" id="IPR029044">
    <property type="entry name" value="Nucleotide-diphossugar_trans"/>
</dbReference>
<dbReference type="Proteomes" id="UP001062901">
    <property type="component" value="Unassembled WGS sequence"/>
</dbReference>
<feature type="domain" description="Glycosyltransferase 2-like" evidence="1">
    <location>
        <begin position="177"/>
        <end position="283"/>
    </location>
</feature>
<dbReference type="RefSeq" id="WP_018979071.1">
    <property type="nucleotide sequence ID" value="NZ_BAQD01000046.1"/>
</dbReference>
<proteinExistence type="predicted"/>
<dbReference type="InterPro" id="IPR001173">
    <property type="entry name" value="Glyco_trans_2-like"/>
</dbReference>
<sequence length="668" mass="77741">MEKKIETFSGSDGGDLVEEFPFFPVNLDYSDRCKALYTSEPYPGRSEDGYIAVEGQETIVFDGFMSSFYEREFNRIVPNAHMYLMLEVKGKCRIVLFHRTQDGVNLEYKRIKISTDSEDSFKEVKIDFDIIGSEAHLGRWYFSITSLEKKKSQKDLLIKSVTWGVFNVRLKNVKPCFAICTYKREKQLSNNIDSLISVLDGNYEDYVINIIDNAQTFRKRSDWPDNVRVIPQRNVGGAGGFGRGILEAIKEDRCTHITMLDDDADIDIISIKRLLNLFSLSEDANVFLGGAQLDVYDPVRLADGGAHWIPDRFERPYGRLPPSYLGDIAAKDELMRNHPLNFNGWWLFGGTLEGFKNFGMPLPCFVHLDDVEYGVRLTMQGGEILSMPGVAVWHEPYYAKPEGWFAYYNIRNELVRMACHTEILYRKILAEDYTDNSDALRKRIGKLMENVAHHLQKRFNGFIRIYHYGSAALLIQAIEDFLKGPSVFLESDASNLHASIMNLYKENNENYKFSLELPLGSIPTPPGTTDKFIVPWNNQKNKKNILFSTVYRFYQDRRRNAPVLKQSLRPLSTLSRRKRQLTLFNSRNDINWREIHPGRSWAYYDPQKVAYHSYAYDEKKHMLLSKKMAKILRRYRKNVYDCHFEWSNSYEEMISKTFWEKLSRSFEP</sequence>
<dbReference type="Gene3D" id="3.90.550.60">
    <property type="match status" value="1"/>
</dbReference>
<dbReference type="Pfam" id="PF00535">
    <property type="entry name" value="Glycos_transf_2"/>
    <property type="match status" value="1"/>
</dbReference>
<reference evidence="2" key="1">
    <citation type="submission" date="2013-04" db="EMBL/GenBank/DDBJ databases">
        <title>The genome sequencing project of 58 acetic acid bacteria.</title>
        <authorList>
            <person name="Okamoto-Kainuma A."/>
            <person name="Ishikawa M."/>
            <person name="Umino S."/>
            <person name="Koizumi Y."/>
            <person name="Shiwa Y."/>
            <person name="Yoshikawa H."/>
            <person name="Matsutani M."/>
            <person name="Matsushita K."/>
        </authorList>
    </citation>
    <scope>NUCLEOTIDE SEQUENCE</scope>
    <source>
        <strain evidence="2">DSM 15669</strain>
    </source>
</reference>
<protein>
    <submittedName>
        <fullName evidence="2">Glycosyltransferase</fullName>
    </submittedName>
</protein>
<organism evidence="2 3">
    <name type="scientific">Saccharibacter floricola DSM 15669</name>
    <dbReference type="NCBI Taxonomy" id="1123227"/>
    <lineage>
        <taxon>Bacteria</taxon>
        <taxon>Pseudomonadati</taxon>
        <taxon>Pseudomonadota</taxon>
        <taxon>Alphaproteobacteria</taxon>
        <taxon>Acetobacterales</taxon>
        <taxon>Acetobacteraceae</taxon>
        <taxon>Saccharibacter</taxon>
    </lineage>
</organism>
<evidence type="ECO:0000313" key="2">
    <source>
        <dbReference type="EMBL" id="GBQ07918.1"/>
    </source>
</evidence>
<gene>
    <name evidence="2" type="ORF">AA15669_1593</name>
</gene>
<evidence type="ECO:0000259" key="1">
    <source>
        <dbReference type="Pfam" id="PF00535"/>
    </source>
</evidence>
<name>A0ABQ0P066_9PROT</name>